<sequence>MRAQVCEVCEFIHPILRASRLQVAGAWVHALEDVLVVELEGPAAEVQVTLWTFSGCNGPPRPPVSPSTKEDGKPVTKTTGATSDRLPSQVTAWRHFLRAARGNGWPFQAPHFPVRWFGFSASTVSESGAGVFEDAEAMGSCGGLRGPCARGMWHTQKRSALVLQLSTWPLAAQPEFAAPKPLPQLRASHLVSWADFWARSYIYIPDSDVTMFHWYMSQYLLRCSSWGGSSAPGLFGPFVVDDEVMWSGDMTLNYNAEAVYYNAGAANHLEAFEPYFQAILDFLPAARRLAQELYPSCAESLAFPAHILPAGVQLPGVGRGDLGQKQMGLFAAVPFVLYWHYAGRLAFAERVLPFFLGVARFWECNLAPGDDGFLHDIEDCAEEICLPDGDMQPDPAVVLSLLPGFLEALAQMCDLLGADAQHWRLLARRVAPYPTEVIAGREVIADFYGGETQHGRELRLHSGGSVAWGGLFAAFPLGTLHRRSPQKDLDLVHRSLDRFFEQWPGGKQGNSFPHLWAAAGRVAWQPRRLLQAWEAYLTNTSDPKCRLYGNGMVLGCGNTGLENVGGAAFGSELLLQVAGGVLQVFPSTMEGAFRLRAPGPLLVTAERRQGVVQEIQLELPRESEPAVVRTDWLVQSPWPDFQVLVDGEVVPVQPDGVFHVFVNEGQVHSITAGQRERER</sequence>
<dbReference type="SUPFAM" id="SSF48208">
    <property type="entry name" value="Six-hairpin glycosidases"/>
    <property type="match status" value="1"/>
</dbReference>
<dbReference type="InterPro" id="IPR012341">
    <property type="entry name" value="6hp_glycosidase-like_sf"/>
</dbReference>
<gene>
    <name evidence="3" type="ORF">EVOR1521_LOCUS10200</name>
</gene>
<comment type="caution">
    <text evidence="3">The sequence shown here is derived from an EMBL/GenBank/DDBJ whole genome shotgun (WGS) entry which is preliminary data.</text>
</comment>
<keyword evidence="4" id="KW-1185">Reference proteome</keyword>
<reference evidence="3" key="1">
    <citation type="submission" date="2023-08" db="EMBL/GenBank/DDBJ databases">
        <authorList>
            <person name="Chen Y."/>
            <person name="Shah S."/>
            <person name="Dougan E. K."/>
            <person name="Thang M."/>
            <person name="Chan C."/>
        </authorList>
    </citation>
    <scope>NUCLEOTIDE SEQUENCE</scope>
</reference>
<name>A0AA36I8B1_9DINO</name>
<dbReference type="Gene3D" id="1.50.10.10">
    <property type="match status" value="1"/>
</dbReference>
<dbReference type="GO" id="GO:0005975">
    <property type="term" value="P:carbohydrate metabolic process"/>
    <property type="evidence" value="ECO:0007669"/>
    <property type="project" value="InterPro"/>
</dbReference>
<dbReference type="InterPro" id="IPR008928">
    <property type="entry name" value="6-hairpin_glycosidase_sf"/>
</dbReference>
<evidence type="ECO:0000259" key="2">
    <source>
        <dbReference type="Pfam" id="PF22124"/>
    </source>
</evidence>
<dbReference type="Pfam" id="PF22124">
    <property type="entry name" value="Glyco_hydro_95_cat"/>
    <property type="match status" value="1"/>
</dbReference>
<feature type="domain" description="Glycosyl hydrolase family 95 catalytic" evidence="2">
    <location>
        <begin position="206"/>
        <end position="381"/>
    </location>
</feature>
<dbReference type="Proteomes" id="UP001178507">
    <property type="component" value="Unassembled WGS sequence"/>
</dbReference>
<feature type="region of interest" description="Disordered" evidence="1">
    <location>
        <begin position="57"/>
        <end position="83"/>
    </location>
</feature>
<evidence type="ECO:0000313" key="4">
    <source>
        <dbReference type="Proteomes" id="UP001178507"/>
    </source>
</evidence>
<evidence type="ECO:0000313" key="3">
    <source>
        <dbReference type="EMBL" id="CAJ1382956.1"/>
    </source>
</evidence>
<dbReference type="InterPro" id="IPR054363">
    <property type="entry name" value="GH95_cat"/>
</dbReference>
<dbReference type="EMBL" id="CAUJNA010000963">
    <property type="protein sequence ID" value="CAJ1382956.1"/>
    <property type="molecule type" value="Genomic_DNA"/>
</dbReference>
<organism evidence="3 4">
    <name type="scientific">Effrenium voratum</name>
    <dbReference type="NCBI Taxonomy" id="2562239"/>
    <lineage>
        <taxon>Eukaryota</taxon>
        <taxon>Sar</taxon>
        <taxon>Alveolata</taxon>
        <taxon>Dinophyceae</taxon>
        <taxon>Suessiales</taxon>
        <taxon>Symbiodiniaceae</taxon>
        <taxon>Effrenium</taxon>
    </lineage>
</organism>
<evidence type="ECO:0000256" key="1">
    <source>
        <dbReference type="SAM" id="MobiDB-lite"/>
    </source>
</evidence>
<accession>A0AA36I8B1</accession>
<dbReference type="AlphaFoldDB" id="A0AA36I8B1"/>
<proteinExistence type="predicted"/>
<feature type="non-terminal residue" evidence="3">
    <location>
        <position position="1"/>
    </location>
</feature>
<protein>
    <recommendedName>
        <fullName evidence="2">Glycosyl hydrolase family 95 catalytic domain-containing protein</fullName>
    </recommendedName>
</protein>